<keyword evidence="1" id="KW-0472">Membrane</keyword>
<name>A0A1Y4PEI6_9BACT</name>
<sequence>MGLFYSEVAASCVHLSVSATIEVIISASGDIALFFVSEASASPQKPVNRAKRLKDCLWKFLQPDYGSFSFWLFGMCLCVSSFFLVLLCLLEMMLLLGRVCFVP</sequence>
<evidence type="ECO:0000313" key="2">
    <source>
        <dbReference type="EMBL" id="KAA5321336.1"/>
    </source>
</evidence>
<dbReference type="EMBL" id="VVZV01000007">
    <property type="protein sequence ID" value="KAA5321336.1"/>
    <property type="molecule type" value="Genomic_DNA"/>
</dbReference>
<dbReference type="AlphaFoldDB" id="A0A1Y4PEI6"/>
<comment type="caution">
    <text evidence="4">The sequence shown here is derived from an EMBL/GenBank/DDBJ whole genome shotgun (WGS) entry which is preliminary data.</text>
</comment>
<dbReference type="Proteomes" id="UP000481700">
    <property type="component" value="Unassembled WGS sequence"/>
</dbReference>
<evidence type="ECO:0000313" key="8">
    <source>
        <dbReference type="Proteomes" id="UP000283678"/>
    </source>
</evidence>
<evidence type="ECO:0000313" key="9">
    <source>
        <dbReference type="Proteomes" id="UP000294527"/>
    </source>
</evidence>
<proteinExistence type="predicted"/>
<evidence type="ECO:0000256" key="1">
    <source>
        <dbReference type="SAM" id="Phobius"/>
    </source>
</evidence>
<dbReference type="EMBL" id="VVYY01000003">
    <property type="protein sequence ID" value="KAA5399901.1"/>
    <property type="molecule type" value="Genomic_DNA"/>
</dbReference>
<evidence type="ECO:0000313" key="4">
    <source>
        <dbReference type="EMBL" id="KAA5399901.1"/>
    </source>
</evidence>
<dbReference type="Proteomes" id="UP000441162">
    <property type="component" value="Unassembled WGS sequence"/>
</dbReference>
<keyword evidence="1" id="KW-0812">Transmembrane</keyword>
<evidence type="ECO:0000313" key="12">
    <source>
        <dbReference type="Proteomes" id="UP000481616"/>
    </source>
</evidence>
<evidence type="ECO:0000313" key="7">
    <source>
        <dbReference type="EMBL" id="TDA73174.1"/>
    </source>
</evidence>
<reference evidence="10 11" key="2">
    <citation type="journal article" date="2019" name="Nat. Med.">
        <title>A library of human gut bacterial isolates paired with longitudinal multiomics data enables mechanistic microbiome research.</title>
        <authorList>
            <person name="Poyet M."/>
            <person name="Groussin M."/>
            <person name="Gibbons S.M."/>
            <person name="Avila-Pacheco J."/>
            <person name="Jiang X."/>
            <person name="Kearney S.M."/>
            <person name="Perrotta A.R."/>
            <person name="Berdy B."/>
            <person name="Zhao S."/>
            <person name="Lieberman T.D."/>
            <person name="Swanson P.K."/>
            <person name="Smith M."/>
            <person name="Roesemann S."/>
            <person name="Alexander J.E."/>
            <person name="Rich S.A."/>
            <person name="Livny J."/>
            <person name="Vlamakis H."/>
            <person name="Clish C."/>
            <person name="Bullock K."/>
            <person name="Deik A."/>
            <person name="Scott J."/>
            <person name="Pierce K.A."/>
            <person name="Xavier R.J."/>
            <person name="Alm E.J."/>
        </authorList>
    </citation>
    <scope>NUCLEOTIDE SEQUENCE [LARGE SCALE GENOMIC DNA]</scope>
    <source>
        <strain evidence="4 12">BIOML-A1</strain>
        <strain evidence="2 13">BIOML-A25</strain>
        <strain evidence="5 11">BIOML-A4</strain>
        <strain evidence="3 10">BIOML-A5</strain>
    </source>
</reference>
<dbReference type="Proteomes" id="UP000481616">
    <property type="component" value="Unassembled WGS sequence"/>
</dbReference>
<dbReference type="EMBL" id="VVZA01000003">
    <property type="protein sequence ID" value="KAA5406846.1"/>
    <property type="molecule type" value="Genomic_DNA"/>
</dbReference>
<feature type="transmembrane region" description="Helical" evidence="1">
    <location>
        <begin position="68"/>
        <end position="90"/>
    </location>
</feature>
<protein>
    <submittedName>
        <fullName evidence="4">Uncharacterized protein</fullName>
    </submittedName>
</protein>
<dbReference type="Proteomes" id="UP000347681">
    <property type="component" value="Unassembled WGS sequence"/>
</dbReference>
<evidence type="ECO:0000313" key="10">
    <source>
        <dbReference type="Proteomes" id="UP000347681"/>
    </source>
</evidence>
<dbReference type="Proteomes" id="UP000283678">
    <property type="component" value="Unassembled WGS sequence"/>
</dbReference>
<evidence type="ECO:0000313" key="11">
    <source>
        <dbReference type="Proteomes" id="UP000441162"/>
    </source>
</evidence>
<dbReference type="Proteomes" id="UP000294527">
    <property type="component" value="Unassembled WGS sequence"/>
</dbReference>
<dbReference type="EMBL" id="VVZB01000010">
    <property type="protein sequence ID" value="KAA5381091.1"/>
    <property type="molecule type" value="Genomic_DNA"/>
</dbReference>
<evidence type="ECO:0000313" key="5">
    <source>
        <dbReference type="EMBL" id="KAA5406846.1"/>
    </source>
</evidence>
<organism evidence="4 12">
    <name type="scientific">Phocaeicola dorei</name>
    <dbReference type="NCBI Taxonomy" id="357276"/>
    <lineage>
        <taxon>Bacteria</taxon>
        <taxon>Pseudomonadati</taxon>
        <taxon>Bacteroidota</taxon>
        <taxon>Bacteroidia</taxon>
        <taxon>Bacteroidales</taxon>
        <taxon>Bacteroidaceae</taxon>
        <taxon>Phocaeicola</taxon>
    </lineage>
</organism>
<reference evidence="6 8" key="1">
    <citation type="submission" date="2018-08" db="EMBL/GenBank/DDBJ databases">
        <title>A genome reference for cultivated species of the human gut microbiota.</title>
        <authorList>
            <person name="Zou Y."/>
            <person name="Xue W."/>
            <person name="Luo G."/>
        </authorList>
    </citation>
    <scope>NUCLEOTIDE SEQUENCE [LARGE SCALE GENOMIC DNA]</scope>
    <source>
        <strain evidence="6 8">AF14-1AC</strain>
    </source>
</reference>
<evidence type="ECO:0000313" key="6">
    <source>
        <dbReference type="EMBL" id="RGV79997.1"/>
    </source>
</evidence>
<keyword evidence="1" id="KW-1133">Transmembrane helix</keyword>
<gene>
    <name evidence="6" type="ORF">DWW04_06250</name>
    <name evidence="7" type="ORF">E1I98_17430</name>
    <name evidence="5" type="ORF">F2Y51_05015</name>
    <name evidence="4" type="ORF">F2Y58_04395</name>
    <name evidence="3" type="ORF">F2Y61_16370</name>
    <name evidence="2" type="ORF">F2Z07_07530</name>
</gene>
<accession>A0A1Y4PEI6</accession>
<evidence type="ECO:0000313" key="3">
    <source>
        <dbReference type="EMBL" id="KAA5381091.1"/>
    </source>
</evidence>
<reference evidence="7 9" key="3">
    <citation type="journal article" date="2019" name="Nat. Microbiol.">
        <title>Genomic variation and strain-specific functional adaptation in the human gut microbiome during early life.</title>
        <authorList>
            <person name="Vatanen T."/>
            <person name="Plichta D.R."/>
            <person name="Somani J."/>
            <person name="Munch P.C."/>
            <person name="Arthur T.D."/>
            <person name="Hall A.B."/>
            <person name="Rudolf S."/>
            <person name="Oakeley E.J."/>
            <person name="Ke X."/>
            <person name="Young R.A."/>
            <person name="Haiser H.J."/>
            <person name="Kolde R."/>
            <person name="Yassour M."/>
            <person name="Luopajarvi K."/>
            <person name="Siljander H."/>
            <person name="Virtanen S.M."/>
            <person name="Ilonen J."/>
            <person name="Uibo R."/>
            <person name="Tillmann V."/>
            <person name="Mokurov S."/>
            <person name="Dorshakova N."/>
            <person name="Porter J.A."/>
            <person name="McHardy A.C."/>
            <person name="Lahdesmaki H."/>
            <person name="Vlamakis H."/>
            <person name="Huttenhower C."/>
            <person name="Knip M."/>
            <person name="Xavier R.J."/>
        </authorList>
    </citation>
    <scope>NUCLEOTIDE SEQUENCE [LARGE SCALE GENOMIC DNA]</scope>
    <source>
        <strain evidence="7 9">RJX1047</strain>
    </source>
</reference>
<dbReference type="EMBL" id="SLTU01000002">
    <property type="protein sequence ID" value="TDA73174.1"/>
    <property type="molecule type" value="Genomic_DNA"/>
</dbReference>
<dbReference type="EMBL" id="QRZL01000004">
    <property type="protein sequence ID" value="RGV79997.1"/>
    <property type="molecule type" value="Genomic_DNA"/>
</dbReference>
<evidence type="ECO:0000313" key="13">
    <source>
        <dbReference type="Proteomes" id="UP000481700"/>
    </source>
</evidence>